<sequence>MKVTAILAAALTAAVSSSALSVSLPRDDTGDGLTEPPELADLLEQAKENVINQVQDQEETLRKRGGTPSCTAKNLVFRREYGSLSKQERLNYINAVKCLMTKPARTPATVAPGAKSRFDDFVVTHIQQTLTIHYSCHFMPWHRWFTYQYEKALRDECGYTGTQPYWDWPRYAQAPQNSPLFNGDAYSLGGNGEYIPHDGPVIVPPPGVGGGNISLPAGVGGGYVKTGPFANMTVNLGPVGGVLGTDPGPLGGLGYNPRGLKRDLGGAMNTRYANYTTVTNLLKANNFDNYRLVSEGVPYTPEIGPHGGIHYTIGGDPGGDLFTSPGDPAFWAHHSMMDRMWATWQALGLLTGNNNRYTDLGTGNYAHQTWANEPPSPLCNLSQVIDMGYAAPSTTFANVMSTTGGELCYFYL</sequence>
<dbReference type="PRINTS" id="PR00092">
    <property type="entry name" value="TYROSINASE"/>
</dbReference>
<dbReference type="InterPro" id="IPR002227">
    <property type="entry name" value="Tyrosinase_Cu-bd"/>
</dbReference>
<proteinExistence type="predicted"/>
<dbReference type="EMBL" id="JANBVN010000020">
    <property type="protein sequence ID" value="KAJ9161657.1"/>
    <property type="molecule type" value="Genomic_DNA"/>
</dbReference>
<dbReference type="SUPFAM" id="SSF48056">
    <property type="entry name" value="Di-copper centre-containing domain"/>
    <property type="match status" value="1"/>
</dbReference>
<feature type="domain" description="Tyrosinase copper-binding" evidence="4">
    <location>
        <begin position="133"/>
        <end position="150"/>
    </location>
</feature>
<dbReference type="Proteomes" id="UP001174691">
    <property type="component" value="Unassembled WGS sequence"/>
</dbReference>
<dbReference type="GO" id="GO:0016491">
    <property type="term" value="F:oxidoreductase activity"/>
    <property type="evidence" value="ECO:0007669"/>
    <property type="project" value="UniProtKB-KW"/>
</dbReference>
<feature type="domain" description="Tyrosinase copper-binding" evidence="5">
    <location>
        <begin position="327"/>
        <end position="338"/>
    </location>
</feature>
<feature type="signal peptide" evidence="3">
    <location>
        <begin position="1"/>
        <end position="19"/>
    </location>
</feature>
<gene>
    <name evidence="6" type="ORF">NKR19_g2046</name>
</gene>
<dbReference type="AlphaFoldDB" id="A0AA38VSJ3"/>
<dbReference type="GO" id="GO:0046872">
    <property type="term" value="F:metal ion binding"/>
    <property type="evidence" value="ECO:0007669"/>
    <property type="project" value="UniProtKB-KW"/>
</dbReference>
<keyword evidence="7" id="KW-1185">Reference proteome</keyword>
<evidence type="ECO:0000313" key="7">
    <source>
        <dbReference type="Proteomes" id="UP001174691"/>
    </source>
</evidence>
<reference evidence="6" key="1">
    <citation type="submission" date="2022-07" db="EMBL/GenBank/DDBJ databases">
        <title>Fungi with potential for degradation of polypropylene.</title>
        <authorList>
            <person name="Gostincar C."/>
        </authorList>
    </citation>
    <scope>NUCLEOTIDE SEQUENCE</scope>
    <source>
        <strain evidence="6">EXF-13287</strain>
    </source>
</reference>
<evidence type="ECO:0000313" key="6">
    <source>
        <dbReference type="EMBL" id="KAJ9161657.1"/>
    </source>
</evidence>
<protein>
    <submittedName>
        <fullName evidence="6">Tyrosinase-like protein</fullName>
    </submittedName>
</protein>
<feature type="chain" id="PRO_5041259454" evidence="3">
    <location>
        <begin position="20"/>
        <end position="412"/>
    </location>
</feature>
<keyword evidence="2" id="KW-0560">Oxidoreductase</keyword>
<dbReference type="InterPro" id="IPR050316">
    <property type="entry name" value="Tyrosinase/Hemocyanin"/>
</dbReference>
<dbReference type="Gene3D" id="1.10.1280.10">
    <property type="entry name" value="Di-copper center containing domain from catechol oxidase"/>
    <property type="match status" value="1"/>
</dbReference>
<evidence type="ECO:0000256" key="1">
    <source>
        <dbReference type="ARBA" id="ARBA00022723"/>
    </source>
</evidence>
<dbReference type="PANTHER" id="PTHR11474">
    <property type="entry name" value="TYROSINASE FAMILY MEMBER"/>
    <property type="match status" value="1"/>
</dbReference>
<dbReference type="PANTHER" id="PTHR11474:SF125">
    <property type="entry name" value="N-ACETYL-6-HYDROXYTRYPTOPHAN OXIDASE IVOB-RELATED"/>
    <property type="match status" value="1"/>
</dbReference>
<keyword evidence="1" id="KW-0479">Metal-binding</keyword>
<dbReference type="InterPro" id="IPR008922">
    <property type="entry name" value="Di-copper_centre_dom_sf"/>
</dbReference>
<organism evidence="6 7">
    <name type="scientific">Coniochaeta hoffmannii</name>
    <dbReference type="NCBI Taxonomy" id="91930"/>
    <lineage>
        <taxon>Eukaryota</taxon>
        <taxon>Fungi</taxon>
        <taxon>Dikarya</taxon>
        <taxon>Ascomycota</taxon>
        <taxon>Pezizomycotina</taxon>
        <taxon>Sordariomycetes</taxon>
        <taxon>Sordariomycetidae</taxon>
        <taxon>Coniochaetales</taxon>
        <taxon>Coniochaetaceae</taxon>
        <taxon>Coniochaeta</taxon>
    </lineage>
</organism>
<evidence type="ECO:0000259" key="4">
    <source>
        <dbReference type="PROSITE" id="PS00497"/>
    </source>
</evidence>
<accession>A0AA38VSJ3</accession>
<evidence type="ECO:0000256" key="3">
    <source>
        <dbReference type="SAM" id="SignalP"/>
    </source>
</evidence>
<dbReference type="PROSITE" id="PS00498">
    <property type="entry name" value="TYROSINASE_2"/>
    <property type="match status" value="1"/>
</dbReference>
<dbReference type="PROSITE" id="PS00497">
    <property type="entry name" value="TYROSINASE_1"/>
    <property type="match status" value="1"/>
</dbReference>
<name>A0AA38VSJ3_9PEZI</name>
<keyword evidence="3" id="KW-0732">Signal</keyword>
<evidence type="ECO:0000259" key="5">
    <source>
        <dbReference type="PROSITE" id="PS00498"/>
    </source>
</evidence>
<comment type="caution">
    <text evidence="6">The sequence shown here is derived from an EMBL/GenBank/DDBJ whole genome shotgun (WGS) entry which is preliminary data.</text>
</comment>
<dbReference type="Pfam" id="PF00264">
    <property type="entry name" value="Tyrosinase"/>
    <property type="match status" value="1"/>
</dbReference>
<evidence type="ECO:0000256" key="2">
    <source>
        <dbReference type="ARBA" id="ARBA00023002"/>
    </source>
</evidence>